<dbReference type="SUPFAM" id="SSF48403">
    <property type="entry name" value="Ankyrin repeat"/>
    <property type="match status" value="1"/>
</dbReference>
<dbReference type="Pfam" id="PF12796">
    <property type="entry name" value="Ank_2"/>
    <property type="match status" value="1"/>
</dbReference>
<evidence type="ECO:0000313" key="4">
    <source>
        <dbReference type="EMBL" id="VDD91344.1"/>
    </source>
</evidence>
<evidence type="ECO:0000256" key="2">
    <source>
        <dbReference type="ARBA" id="ARBA00023043"/>
    </source>
</evidence>
<dbReference type="WBParaSite" id="EVEC_0000652101-mRNA-1">
    <property type="protein sequence ID" value="EVEC_0000652101-mRNA-1"/>
    <property type="gene ID" value="EVEC_0000652101"/>
</dbReference>
<accession>A0A0N4V855</accession>
<proteinExistence type="predicted"/>
<dbReference type="Pfam" id="PF13637">
    <property type="entry name" value="Ank_4"/>
    <property type="match status" value="1"/>
</dbReference>
<dbReference type="Proteomes" id="UP000274131">
    <property type="component" value="Unassembled WGS sequence"/>
</dbReference>
<evidence type="ECO:0000256" key="1">
    <source>
        <dbReference type="ARBA" id="ARBA00022737"/>
    </source>
</evidence>
<dbReference type="SMART" id="SM00248">
    <property type="entry name" value="ANK"/>
    <property type="match status" value="5"/>
</dbReference>
<reference evidence="6" key="1">
    <citation type="submission" date="2016-04" db="UniProtKB">
        <authorList>
            <consortium name="WormBaseParasite"/>
        </authorList>
    </citation>
    <scope>IDENTIFICATION</scope>
</reference>
<reference evidence="4 5" key="2">
    <citation type="submission" date="2018-10" db="EMBL/GenBank/DDBJ databases">
        <authorList>
            <consortium name="Pathogen Informatics"/>
        </authorList>
    </citation>
    <scope>NUCLEOTIDE SEQUENCE [LARGE SCALE GENOMIC DNA]</scope>
</reference>
<feature type="repeat" description="ANK" evidence="3">
    <location>
        <begin position="161"/>
        <end position="193"/>
    </location>
</feature>
<keyword evidence="2 3" id="KW-0040">ANK repeat</keyword>
<feature type="repeat" description="ANK" evidence="3">
    <location>
        <begin position="95"/>
        <end position="127"/>
    </location>
</feature>
<dbReference type="InterPro" id="IPR002110">
    <property type="entry name" value="Ankyrin_rpt"/>
</dbReference>
<sequence length="196" mass="20933">MIASQKGHVAVVNYLIQKGAIVTERNNNGKTPLHIAAERGNVETVECIFKNLAKVSTEGDLCPKIAASNLFVTEVRKVSSAPHSSRCFRILYVGRAEAALAIASLNGHTNVVKYLIKKGADINVENSDGWTPLMMASYNGCLAVAKVLVEKHADISKVNKKLETAVHIAAKSGKISIVRLLIESGGNADAKDNEGV</sequence>
<keyword evidence="5" id="KW-1185">Reference proteome</keyword>
<name>A0A0N4V855_ENTVE</name>
<keyword evidence="1" id="KW-0677">Repeat</keyword>
<dbReference type="EMBL" id="UXUI01008375">
    <property type="protein sequence ID" value="VDD91344.1"/>
    <property type="molecule type" value="Genomic_DNA"/>
</dbReference>
<dbReference type="PROSITE" id="PS50297">
    <property type="entry name" value="ANK_REP_REGION"/>
    <property type="match status" value="4"/>
</dbReference>
<gene>
    <name evidence="4" type="ORF">EVEC_LOCUS6095</name>
</gene>
<dbReference type="PRINTS" id="PR01415">
    <property type="entry name" value="ANKYRIN"/>
</dbReference>
<dbReference type="PANTHER" id="PTHR24171">
    <property type="entry name" value="ANKYRIN REPEAT DOMAIN-CONTAINING PROTEIN 39-RELATED"/>
    <property type="match status" value="1"/>
</dbReference>
<feature type="repeat" description="ANK" evidence="3">
    <location>
        <begin position="1"/>
        <end position="27"/>
    </location>
</feature>
<dbReference type="Gene3D" id="1.25.40.20">
    <property type="entry name" value="Ankyrin repeat-containing domain"/>
    <property type="match status" value="3"/>
</dbReference>
<evidence type="ECO:0000256" key="3">
    <source>
        <dbReference type="PROSITE-ProRule" id="PRU00023"/>
    </source>
</evidence>
<dbReference type="AlphaFoldDB" id="A0A0N4V855"/>
<dbReference type="PROSITE" id="PS50088">
    <property type="entry name" value="ANK_REPEAT"/>
    <property type="match status" value="5"/>
</dbReference>
<feature type="repeat" description="ANK" evidence="3">
    <location>
        <begin position="128"/>
        <end position="160"/>
    </location>
</feature>
<dbReference type="Pfam" id="PF00023">
    <property type="entry name" value="Ank"/>
    <property type="match status" value="1"/>
</dbReference>
<protein>
    <submittedName>
        <fullName evidence="6">ANK_REP_REGION domain-containing protein</fullName>
    </submittedName>
</protein>
<dbReference type="OrthoDB" id="20872at2759"/>
<feature type="repeat" description="ANK" evidence="3">
    <location>
        <begin position="28"/>
        <end position="60"/>
    </location>
</feature>
<organism evidence="6">
    <name type="scientific">Enterobius vermicularis</name>
    <name type="common">Human pinworm</name>
    <dbReference type="NCBI Taxonomy" id="51028"/>
    <lineage>
        <taxon>Eukaryota</taxon>
        <taxon>Metazoa</taxon>
        <taxon>Ecdysozoa</taxon>
        <taxon>Nematoda</taxon>
        <taxon>Chromadorea</taxon>
        <taxon>Rhabditida</taxon>
        <taxon>Spirurina</taxon>
        <taxon>Oxyuridomorpha</taxon>
        <taxon>Oxyuroidea</taxon>
        <taxon>Oxyuridae</taxon>
        <taxon>Enterobius</taxon>
    </lineage>
</organism>
<dbReference type="STRING" id="51028.A0A0N4V855"/>
<dbReference type="InterPro" id="IPR036770">
    <property type="entry name" value="Ankyrin_rpt-contain_sf"/>
</dbReference>
<evidence type="ECO:0000313" key="6">
    <source>
        <dbReference type="WBParaSite" id="EVEC_0000652101-mRNA-1"/>
    </source>
</evidence>
<evidence type="ECO:0000313" key="5">
    <source>
        <dbReference type="Proteomes" id="UP000274131"/>
    </source>
</evidence>